<sequence length="250" mass="26820">MTDHASELTERNALDEAEAFPATDHRAEAPATATPVMAGLARAAVWLAAGKVASALRILRALPTLAATRAEAVTASIRAASHDPEFRELVLAADAARDGRDFARGEFLYWRCLGLYPLHHGYMTQYGHCLKEQGRLVDAELVYRSALALGGQAEDLHRHITAVAGLRGAAPNLPAPQPQGVDPIDEPPTARDVTRLFALLLNGGEPANSVDVLDLLIACPRRRDVVLALLARPAFPLANHRLMALLAEAD</sequence>
<dbReference type="RefSeq" id="WP_219763200.1">
    <property type="nucleotide sequence ID" value="NZ_JAHYBZ010000004.1"/>
</dbReference>
<accession>A0ABS7A8E7</accession>
<organism evidence="1 2">
    <name type="scientific">Roseomonas alba</name>
    <dbReference type="NCBI Taxonomy" id="2846776"/>
    <lineage>
        <taxon>Bacteria</taxon>
        <taxon>Pseudomonadati</taxon>
        <taxon>Pseudomonadota</taxon>
        <taxon>Alphaproteobacteria</taxon>
        <taxon>Acetobacterales</taxon>
        <taxon>Roseomonadaceae</taxon>
        <taxon>Roseomonas</taxon>
    </lineage>
</organism>
<name>A0ABS7A8E7_9PROT</name>
<protein>
    <recommendedName>
        <fullName evidence="3">Tetratricopeptide repeat protein</fullName>
    </recommendedName>
</protein>
<dbReference type="EMBL" id="JAHYBZ010000004">
    <property type="protein sequence ID" value="MBW6398578.1"/>
    <property type="molecule type" value="Genomic_DNA"/>
</dbReference>
<evidence type="ECO:0008006" key="3">
    <source>
        <dbReference type="Google" id="ProtNLM"/>
    </source>
</evidence>
<comment type="caution">
    <text evidence="1">The sequence shown here is derived from an EMBL/GenBank/DDBJ whole genome shotgun (WGS) entry which is preliminary data.</text>
</comment>
<reference evidence="1 2" key="1">
    <citation type="submission" date="2021-07" db="EMBL/GenBank/DDBJ databases">
        <authorList>
            <person name="So Y."/>
        </authorList>
    </citation>
    <scope>NUCLEOTIDE SEQUENCE [LARGE SCALE GENOMIC DNA]</scope>
    <source>
        <strain evidence="1 2">HJA6</strain>
    </source>
</reference>
<dbReference type="InterPro" id="IPR011990">
    <property type="entry name" value="TPR-like_helical_dom_sf"/>
</dbReference>
<keyword evidence="2" id="KW-1185">Reference proteome</keyword>
<evidence type="ECO:0000313" key="2">
    <source>
        <dbReference type="Proteomes" id="UP001196565"/>
    </source>
</evidence>
<proteinExistence type="predicted"/>
<dbReference type="Proteomes" id="UP001196565">
    <property type="component" value="Unassembled WGS sequence"/>
</dbReference>
<gene>
    <name evidence="1" type="ORF">KPL78_12005</name>
</gene>
<evidence type="ECO:0000313" key="1">
    <source>
        <dbReference type="EMBL" id="MBW6398578.1"/>
    </source>
</evidence>
<dbReference type="Gene3D" id="1.25.40.10">
    <property type="entry name" value="Tetratricopeptide repeat domain"/>
    <property type="match status" value="1"/>
</dbReference>
<dbReference type="SUPFAM" id="SSF48452">
    <property type="entry name" value="TPR-like"/>
    <property type="match status" value="1"/>
</dbReference>